<evidence type="ECO:0000313" key="10">
    <source>
        <dbReference type="EMBL" id="ORZ40321.1"/>
    </source>
</evidence>
<evidence type="ECO:0000256" key="8">
    <source>
        <dbReference type="SAM" id="Phobius"/>
    </source>
</evidence>
<dbReference type="PANTHER" id="PTHR11972:SF39">
    <property type="entry name" value="FAD-BINDING FR-TYPE DOMAIN-CONTAINING PROTEIN"/>
    <property type="match status" value="1"/>
</dbReference>
<dbReference type="Gene3D" id="3.40.50.80">
    <property type="entry name" value="Nucleotide-binding domain of ferredoxin-NADP reductase (FNR) module"/>
    <property type="match status" value="1"/>
</dbReference>
<dbReference type="AlphaFoldDB" id="A0A1Y2I2Z5"/>
<keyword evidence="3" id="KW-0249">Electron transport</keyword>
<dbReference type="Gene3D" id="2.40.30.10">
    <property type="entry name" value="Translation factors"/>
    <property type="match status" value="1"/>
</dbReference>
<dbReference type="GO" id="GO:0042554">
    <property type="term" value="P:superoxide anion generation"/>
    <property type="evidence" value="ECO:0007669"/>
    <property type="project" value="TreeGrafter"/>
</dbReference>
<gene>
    <name evidence="10" type="ORF">BCR44DRAFT_71332</name>
</gene>
<feature type="transmembrane region" description="Helical" evidence="8">
    <location>
        <begin position="7"/>
        <end position="26"/>
    </location>
</feature>
<evidence type="ECO:0000259" key="9">
    <source>
        <dbReference type="PROSITE" id="PS51384"/>
    </source>
</evidence>
<keyword evidence="7 8" id="KW-0472">Membrane</keyword>
<dbReference type="SFLD" id="SFLDG01168">
    <property type="entry name" value="Ferric_reductase_subgroup_(FRE"/>
    <property type="match status" value="1"/>
</dbReference>
<dbReference type="InterPro" id="IPR017927">
    <property type="entry name" value="FAD-bd_FR_type"/>
</dbReference>
<dbReference type="PROSITE" id="PS51384">
    <property type="entry name" value="FAD_FR"/>
    <property type="match status" value="1"/>
</dbReference>
<dbReference type="InterPro" id="IPR013130">
    <property type="entry name" value="Fe3_Rdtase_TM_dom"/>
</dbReference>
<dbReference type="SFLD" id="SFLDG01169">
    <property type="entry name" value="NADPH_oxidase_subgroup_(NOX)"/>
    <property type="match status" value="1"/>
</dbReference>
<evidence type="ECO:0000256" key="2">
    <source>
        <dbReference type="ARBA" id="ARBA00022692"/>
    </source>
</evidence>
<sequence length="502" mass="58269">MAIRKKSIQFWTFWILFQGFLFIFGWEKQRRDFGLRLLNRLQLSVYSSRGAGLCLAVTSALLILPVCRNTMGMLRSTFLGRIISFDDSIFFHKVCAWTILLFSLVHTNAHYVNFFNVETRLAALGIRTWQIHYTVSGGWTGHIMLMLMFFMYTAAAAQVRHQSFETFWFVHHLAIVWYLCVFYHAVDCFVKTVEGTCRPYYSWMYCLAVCALYLGERIYREIRGRRPTKITNVILHPGNALEIQWDKPSMQYLPGQYVFINIPEIAPMQWHPFTLTSCPDERYISIHARLVGDWTKEAARVLGQLGEKRDFTQVELRVDGPYCAPADRVFEYDHAILVGAGIGVTPFASILKSMYFKHQRGETMRLKKADFFWVNRDKKAFEWFQSELSNIENMLPSHMLNFHLYLTEKLDINTIHNYCVNADNEFDPITDLRTRLSFGRPNWEQSLAKIRDQAMGLRVNGNGKLQIAVFFCGPPAIAHALGNACSDLCSNVVEFSFFKEHF</sequence>
<dbReference type="GO" id="GO:0006811">
    <property type="term" value="P:monoatomic ion transport"/>
    <property type="evidence" value="ECO:0007669"/>
    <property type="project" value="UniProtKB-KW"/>
</dbReference>
<evidence type="ECO:0000256" key="7">
    <source>
        <dbReference type="ARBA" id="ARBA00023136"/>
    </source>
</evidence>
<feature type="transmembrane region" description="Helical" evidence="8">
    <location>
        <begin position="167"/>
        <end position="185"/>
    </location>
</feature>
<dbReference type="CDD" id="cd06186">
    <property type="entry name" value="NOX_Duox_like_FAD_NADP"/>
    <property type="match status" value="1"/>
</dbReference>
<dbReference type="GO" id="GO:0006952">
    <property type="term" value="P:defense response"/>
    <property type="evidence" value="ECO:0007669"/>
    <property type="project" value="TreeGrafter"/>
</dbReference>
<feature type="transmembrane region" description="Helical" evidence="8">
    <location>
        <begin position="200"/>
        <end position="219"/>
    </location>
</feature>
<reference evidence="10 11" key="1">
    <citation type="submission" date="2016-07" db="EMBL/GenBank/DDBJ databases">
        <title>Pervasive Adenine N6-methylation of Active Genes in Fungi.</title>
        <authorList>
            <consortium name="DOE Joint Genome Institute"/>
            <person name="Mondo S.J."/>
            <person name="Dannebaum R.O."/>
            <person name="Kuo R.C."/>
            <person name="Labutti K."/>
            <person name="Haridas S."/>
            <person name="Kuo A."/>
            <person name="Salamov A."/>
            <person name="Ahrendt S.R."/>
            <person name="Lipzen A."/>
            <person name="Sullivan W."/>
            <person name="Andreopoulos W.B."/>
            <person name="Clum A."/>
            <person name="Lindquist E."/>
            <person name="Daum C."/>
            <person name="Ramamoorthy G.K."/>
            <person name="Gryganskyi A."/>
            <person name="Culley D."/>
            <person name="Magnuson J.K."/>
            <person name="James T.Y."/>
            <person name="O'Malley M.A."/>
            <person name="Stajich J.E."/>
            <person name="Spatafora J.W."/>
            <person name="Visel A."/>
            <person name="Grigoriev I.V."/>
        </authorList>
    </citation>
    <scope>NUCLEOTIDE SEQUENCE [LARGE SCALE GENOMIC DNA]</scope>
    <source>
        <strain evidence="10 11">PL171</strain>
    </source>
</reference>
<organism evidence="10 11">
    <name type="scientific">Catenaria anguillulae PL171</name>
    <dbReference type="NCBI Taxonomy" id="765915"/>
    <lineage>
        <taxon>Eukaryota</taxon>
        <taxon>Fungi</taxon>
        <taxon>Fungi incertae sedis</taxon>
        <taxon>Blastocladiomycota</taxon>
        <taxon>Blastocladiomycetes</taxon>
        <taxon>Blastocladiales</taxon>
        <taxon>Catenariaceae</taxon>
        <taxon>Catenaria</taxon>
    </lineage>
</organism>
<evidence type="ECO:0000256" key="5">
    <source>
        <dbReference type="ARBA" id="ARBA00023002"/>
    </source>
</evidence>
<dbReference type="STRING" id="765915.A0A1Y2I2Z5"/>
<keyword evidence="4 8" id="KW-1133">Transmembrane helix</keyword>
<dbReference type="GO" id="GO:0016175">
    <property type="term" value="F:superoxide-generating NAD(P)H oxidase activity"/>
    <property type="evidence" value="ECO:0007669"/>
    <property type="project" value="TreeGrafter"/>
</dbReference>
<dbReference type="Pfam" id="PF01794">
    <property type="entry name" value="Ferric_reduct"/>
    <property type="match status" value="1"/>
</dbReference>
<dbReference type="InterPro" id="IPR050369">
    <property type="entry name" value="RBOH/FRE"/>
</dbReference>
<dbReference type="GO" id="GO:0043020">
    <property type="term" value="C:NADPH oxidase complex"/>
    <property type="evidence" value="ECO:0007669"/>
    <property type="project" value="TreeGrafter"/>
</dbReference>
<dbReference type="SFLD" id="SFLDS00052">
    <property type="entry name" value="Ferric_Reductase_Domain"/>
    <property type="match status" value="1"/>
</dbReference>
<dbReference type="SUPFAM" id="SSF63380">
    <property type="entry name" value="Riboflavin synthase domain-like"/>
    <property type="match status" value="1"/>
</dbReference>
<keyword evidence="2 8" id="KW-0812">Transmembrane</keyword>
<comment type="subcellular location">
    <subcellularLocation>
        <location evidence="1">Membrane</location>
        <topology evidence="1">Multi-pass membrane protein</topology>
    </subcellularLocation>
</comment>
<evidence type="ECO:0000256" key="3">
    <source>
        <dbReference type="ARBA" id="ARBA00022982"/>
    </source>
</evidence>
<dbReference type="Pfam" id="PF08022">
    <property type="entry name" value="FAD_binding_8"/>
    <property type="match status" value="1"/>
</dbReference>
<name>A0A1Y2I2Z5_9FUNG</name>
<dbReference type="Pfam" id="PF08030">
    <property type="entry name" value="NAD_binding_6"/>
    <property type="match status" value="1"/>
</dbReference>
<dbReference type="InterPro" id="IPR039261">
    <property type="entry name" value="FNR_nucleotide-bd"/>
</dbReference>
<accession>A0A1Y2I2Z5</accession>
<feature type="transmembrane region" description="Helical" evidence="8">
    <location>
        <begin position="88"/>
        <end position="111"/>
    </location>
</feature>
<feature type="non-terminal residue" evidence="10">
    <location>
        <position position="502"/>
    </location>
</feature>
<keyword evidence="11" id="KW-1185">Reference proteome</keyword>
<evidence type="ECO:0000313" key="11">
    <source>
        <dbReference type="Proteomes" id="UP000193411"/>
    </source>
</evidence>
<dbReference type="EMBL" id="MCFL01000003">
    <property type="protein sequence ID" value="ORZ40321.1"/>
    <property type="molecule type" value="Genomic_DNA"/>
</dbReference>
<dbReference type="SUPFAM" id="SSF52343">
    <property type="entry name" value="Ferredoxin reductase-like, C-terminal NADP-linked domain"/>
    <property type="match status" value="1"/>
</dbReference>
<evidence type="ECO:0000256" key="6">
    <source>
        <dbReference type="ARBA" id="ARBA00023065"/>
    </source>
</evidence>
<evidence type="ECO:0000256" key="1">
    <source>
        <dbReference type="ARBA" id="ARBA00004141"/>
    </source>
</evidence>
<keyword evidence="6" id="KW-0813">Transport</keyword>
<dbReference type="PANTHER" id="PTHR11972">
    <property type="entry name" value="NADPH OXIDASE"/>
    <property type="match status" value="1"/>
</dbReference>
<feature type="transmembrane region" description="Helical" evidence="8">
    <location>
        <begin position="131"/>
        <end position="155"/>
    </location>
</feature>
<proteinExistence type="predicted"/>
<evidence type="ECO:0000256" key="4">
    <source>
        <dbReference type="ARBA" id="ARBA00022989"/>
    </source>
</evidence>
<keyword evidence="5" id="KW-0560">Oxidoreductase</keyword>
<feature type="domain" description="FAD-binding FR-type" evidence="9">
    <location>
        <begin position="223"/>
        <end position="328"/>
    </location>
</feature>
<dbReference type="OrthoDB" id="167398at2759"/>
<dbReference type="InterPro" id="IPR013121">
    <property type="entry name" value="Fe_red_NAD-bd_6"/>
</dbReference>
<comment type="caution">
    <text evidence="10">The sequence shown here is derived from an EMBL/GenBank/DDBJ whole genome shotgun (WGS) entry which is preliminary data.</text>
</comment>
<dbReference type="InterPro" id="IPR013112">
    <property type="entry name" value="FAD-bd_8"/>
</dbReference>
<dbReference type="InterPro" id="IPR017938">
    <property type="entry name" value="Riboflavin_synthase-like_b-brl"/>
</dbReference>
<protein>
    <submittedName>
        <fullName evidence="10">Ferric reductase NAD binding domain-domain-containing protein</fullName>
    </submittedName>
</protein>
<keyword evidence="6" id="KW-0406">Ion transport</keyword>
<feature type="transmembrane region" description="Helical" evidence="8">
    <location>
        <begin position="46"/>
        <end position="67"/>
    </location>
</feature>
<dbReference type="Proteomes" id="UP000193411">
    <property type="component" value="Unassembled WGS sequence"/>
</dbReference>